<organism evidence="1 2">
    <name type="scientific">Haematococcus lacustris</name>
    <name type="common">Green alga</name>
    <name type="synonym">Haematococcus pluvialis</name>
    <dbReference type="NCBI Taxonomy" id="44745"/>
    <lineage>
        <taxon>Eukaryota</taxon>
        <taxon>Viridiplantae</taxon>
        <taxon>Chlorophyta</taxon>
        <taxon>core chlorophytes</taxon>
        <taxon>Chlorophyceae</taxon>
        <taxon>CS clade</taxon>
        <taxon>Chlamydomonadales</taxon>
        <taxon>Haematococcaceae</taxon>
        <taxon>Haematococcus</taxon>
    </lineage>
</organism>
<dbReference type="Proteomes" id="UP000485058">
    <property type="component" value="Unassembled WGS sequence"/>
</dbReference>
<evidence type="ECO:0000313" key="2">
    <source>
        <dbReference type="Proteomes" id="UP000485058"/>
    </source>
</evidence>
<dbReference type="EMBL" id="BLLF01006627">
    <property type="protein sequence ID" value="GFH32423.1"/>
    <property type="molecule type" value="Genomic_DNA"/>
</dbReference>
<comment type="caution">
    <text evidence="1">The sequence shown here is derived from an EMBL/GenBank/DDBJ whole genome shotgun (WGS) entry which is preliminary data.</text>
</comment>
<sequence>MVLVRPSKHWLQPAWERAVGLAWPETMQPIDALRMLAAHTYFRLPPPRALLKGLVAVLAATPTL</sequence>
<gene>
    <name evidence="1" type="ORF">HaLaN_31637</name>
</gene>
<feature type="non-terminal residue" evidence="1">
    <location>
        <position position="64"/>
    </location>
</feature>
<proteinExistence type="predicted"/>
<reference evidence="1 2" key="1">
    <citation type="submission" date="2020-02" db="EMBL/GenBank/DDBJ databases">
        <title>Draft genome sequence of Haematococcus lacustris strain NIES-144.</title>
        <authorList>
            <person name="Morimoto D."/>
            <person name="Nakagawa S."/>
            <person name="Yoshida T."/>
            <person name="Sawayama S."/>
        </authorList>
    </citation>
    <scope>NUCLEOTIDE SEQUENCE [LARGE SCALE GENOMIC DNA]</scope>
    <source>
        <strain evidence="1 2">NIES-144</strain>
    </source>
</reference>
<keyword evidence="2" id="KW-1185">Reference proteome</keyword>
<evidence type="ECO:0000313" key="1">
    <source>
        <dbReference type="EMBL" id="GFH32423.1"/>
    </source>
</evidence>
<protein>
    <submittedName>
        <fullName evidence="1">Uncharacterized protein</fullName>
    </submittedName>
</protein>
<accession>A0A6A0AJE0</accession>
<feature type="non-terminal residue" evidence="1">
    <location>
        <position position="1"/>
    </location>
</feature>
<dbReference type="AlphaFoldDB" id="A0A6A0AJE0"/>
<name>A0A6A0AJE0_HAELA</name>